<evidence type="ECO:0000256" key="2">
    <source>
        <dbReference type="ARBA" id="ARBA00022737"/>
    </source>
</evidence>
<evidence type="ECO:0000256" key="1">
    <source>
        <dbReference type="ARBA" id="ARBA00007626"/>
    </source>
</evidence>
<evidence type="ECO:0000256" key="3">
    <source>
        <dbReference type="PROSITE-ProRule" id="PRU00708"/>
    </source>
</evidence>
<dbReference type="Pfam" id="PF01535">
    <property type="entry name" value="PPR"/>
    <property type="match status" value="1"/>
</dbReference>
<dbReference type="Proteomes" id="UP000288805">
    <property type="component" value="Unassembled WGS sequence"/>
</dbReference>
<dbReference type="InterPro" id="IPR051114">
    <property type="entry name" value="Mito_RNA_Proc_CCM1"/>
</dbReference>
<proteinExistence type="inferred from homology"/>
<evidence type="ECO:0000313" key="5">
    <source>
        <dbReference type="Proteomes" id="UP000288805"/>
    </source>
</evidence>
<dbReference type="NCBIfam" id="TIGR00756">
    <property type="entry name" value="PPR"/>
    <property type="match status" value="2"/>
</dbReference>
<sequence>MLVKALRKKNDIDGAIRVLEEMSFIPNMVTYTTILGGYVSKGNMVGAKRVFGEILDKGWLPNPTTYTILMDGYCKEREVYGCCGGNG</sequence>
<organism evidence="4 5">
    <name type="scientific">Vitis vinifera</name>
    <name type="common">Grape</name>
    <dbReference type="NCBI Taxonomy" id="29760"/>
    <lineage>
        <taxon>Eukaryota</taxon>
        <taxon>Viridiplantae</taxon>
        <taxon>Streptophyta</taxon>
        <taxon>Embryophyta</taxon>
        <taxon>Tracheophyta</taxon>
        <taxon>Spermatophyta</taxon>
        <taxon>Magnoliopsida</taxon>
        <taxon>eudicotyledons</taxon>
        <taxon>Gunneridae</taxon>
        <taxon>Pentapetalae</taxon>
        <taxon>rosids</taxon>
        <taxon>Vitales</taxon>
        <taxon>Vitaceae</taxon>
        <taxon>Viteae</taxon>
        <taxon>Vitis</taxon>
    </lineage>
</organism>
<dbReference type="Pfam" id="PF13041">
    <property type="entry name" value="PPR_2"/>
    <property type="match status" value="1"/>
</dbReference>
<dbReference type="Gene3D" id="1.25.40.10">
    <property type="entry name" value="Tetratricopeptide repeat domain"/>
    <property type="match status" value="1"/>
</dbReference>
<comment type="caution">
    <text evidence="4">The sequence shown here is derived from an EMBL/GenBank/DDBJ whole genome shotgun (WGS) entry which is preliminary data.</text>
</comment>
<evidence type="ECO:0000313" key="4">
    <source>
        <dbReference type="EMBL" id="RVW14677.1"/>
    </source>
</evidence>
<dbReference type="AlphaFoldDB" id="A0A438BUW1"/>
<dbReference type="InterPro" id="IPR002885">
    <property type="entry name" value="PPR_rpt"/>
</dbReference>
<dbReference type="PANTHER" id="PTHR47934:SF13">
    <property type="entry name" value="OS06G0125300 PROTEIN"/>
    <property type="match status" value="1"/>
</dbReference>
<name>A0A438BUW1_VITVI</name>
<gene>
    <name evidence="4" type="primary">VvCHDh000757_2</name>
    <name evidence="4" type="ORF">CK203_085427</name>
</gene>
<comment type="similarity">
    <text evidence="1">Belongs to the PPR family. P subfamily.</text>
</comment>
<dbReference type="InterPro" id="IPR011990">
    <property type="entry name" value="TPR-like_helical_dom_sf"/>
</dbReference>
<dbReference type="PANTHER" id="PTHR47934">
    <property type="entry name" value="PENTATRICOPEPTIDE REPEAT-CONTAINING PROTEIN PET309, MITOCHONDRIAL"/>
    <property type="match status" value="1"/>
</dbReference>
<dbReference type="EMBL" id="QGNW01002614">
    <property type="protein sequence ID" value="RVW14677.1"/>
    <property type="molecule type" value="Genomic_DNA"/>
</dbReference>
<keyword evidence="2" id="KW-0677">Repeat</keyword>
<reference evidence="4 5" key="1">
    <citation type="journal article" date="2018" name="PLoS Genet.">
        <title>Population sequencing reveals clonal diversity and ancestral inbreeding in the grapevine cultivar Chardonnay.</title>
        <authorList>
            <person name="Roach M.J."/>
            <person name="Johnson D.L."/>
            <person name="Bohlmann J."/>
            <person name="van Vuuren H.J."/>
            <person name="Jones S.J."/>
            <person name="Pretorius I.S."/>
            <person name="Schmidt S.A."/>
            <person name="Borneman A.R."/>
        </authorList>
    </citation>
    <scope>NUCLEOTIDE SEQUENCE [LARGE SCALE GENOMIC DNA]</scope>
    <source>
        <strain evidence="5">cv. Chardonnay</strain>
        <tissue evidence="4">Leaf</tissue>
    </source>
</reference>
<feature type="repeat" description="PPR" evidence="3">
    <location>
        <begin position="27"/>
        <end position="61"/>
    </location>
</feature>
<accession>A0A438BUW1</accession>
<dbReference type="PROSITE" id="PS51375">
    <property type="entry name" value="PPR"/>
    <property type="match status" value="1"/>
</dbReference>
<protein>
    <submittedName>
        <fullName evidence="4">Pentatricopeptide repeat-containing protein, mitochondrial</fullName>
    </submittedName>
</protein>